<dbReference type="EMBL" id="JARKNE010000013">
    <property type="protein sequence ID" value="KAK5770425.1"/>
    <property type="molecule type" value="Genomic_DNA"/>
</dbReference>
<name>A0ABR0MB09_GOSAR</name>
<evidence type="ECO:0000313" key="4">
    <source>
        <dbReference type="Proteomes" id="UP001358586"/>
    </source>
</evidence>
<proteinExistence type="predicted"/>
<dbReference type="Gene3D" id="2.40.70.10">
    <property type="entry name" value="Acid Proteases"/>
    <property type="match status" value="1"/>
</dbReference>
<comment type="caution">
    <text evidence="3">The sequence shown here is derived from an EMBL/GenBank/DDBJ whole genome shotgun (WGS) entry which is preliminary data.</text>
</comment>
<dbReference type="InterPro" id="IPR043502">
    <property type="entry name" value="DNA/RNA_pol_sf"/>
</dbReference>
<keyword evidence="4" id="KW-1185">Reference proteome</keyword>
<organism evidence="3 4">
    <name type="scientific">Gossypium arboreum</name>
    <name type="common">Tree cotton</name>
    <name type="synonym">Gossypium nanking</name>
    <dbReference type="NCBI Taxonomy" id="29729"/>
    <lineage>
        <taxon>Eukaryota</taxon>
        <taxon>Viridiplantae</taxon>
        <taxon>Streptophyta</taxon>
        <taxon>Embryophyta</taxon>
        <taxon>Tracheophyta</taxon>
        <taxon>Spermatophyta</taxon>
        <taxon>Magnoliopsida</taxon>
        <taxon>eudicotyledons</taxon>
        <taxon>Gunneridae</taxon>
        <taxon>Pentapetalae</taxon>
        <taxon>rosids</taxon>
        <taxon>malvids</taxon>
        <taxon>Malvales</taxon>
        <taxon>Malvaceae</taxon>
        <taxon>Malvoideae</taxon>
        <taxon>Gossypium</taxon>
    </lineage>
</organism>
<evidence type="ECO:0000313" key="3">
    <source>
        <dbReference type="EMBL" id="KAK5770425.1"/>
    </source>
</evidence>
<dbReference type="Gene3D" id="3.30.70.270">
    <property type="match status" value="1"/>
</dbReference>
<dbReference type="CDD" id="cd00303">
    <property type="entry name" value="retropepsin_like"/>
    <property type="match status" value="1"/>
</dbReference>
<dbReference type="PANTHER" id="PTHR24559:SF447">
    <property type="entry name" value="RNA-DIRECTED DNA POLYMERASE HOMOLOG"/>
    <property type="match status" value="1"/>
</dbReference>
<feature type="domain" description="Reverse transcriptase" evidence="2">
    <location>
        <begin position="228"/>
        <end position="378"/>
    </location>
</feature>
<dbReference type="Pfam" id="PF00078">
    <property type="entry name" value="RVT_1"/>
    <property type="match status" value="1"/>
</dbReference>
<dbReference type="Pfam" id="PF08284">
    <property type="entry name" value="RVP_2"/>
    <property type="match status" value="1"/>
</dbReference>
<evidence type="ECO:0000259" key="2">
    <source>
        <dbReference type="PROSITE" id="PS50878"/>
    </source>
</evidence>
<evidence type="ECO:0000256" key="1">
    <source>
        <dbReference type="SAM" id="MobiDB-lite"/>
    </source>
</evidence>
<dbReference type="CDD" id="cd01647">
    <property type="entry name" value="RT_LTR"/>
    <property type="match status" value="1"/>
</dbReference>
<feature type="region of interest" description="Disordered" evidence="1">
    <location>
        <begin position="1"/>
        <end position="46"/>
    </location>
</feature>
<reference evidence="3 4" key="1">
    <citation type="submission" date="2023-03" db="EMBL/GenBank/DDBJ databases">
        <title>WGS of Gossypium arboreum.</title>
        <authorList>
            <person name="Yu D."/>
        </authorList>
    </citation>
    <scope>NUCLEOTIDE SEQUENCE [LARGE SCALE GENOMIC DNA]</scope>
    <source>
        <tissue evidence="3">Leaf</tissue>
    </source>
</reference>
<dbReference type="InterPro" id="IPR000477">
    <property type="entry name" value="RT_dom"/>
</dbReference>
<protein>
    <recommendedName>
        <fullName evidence="2">Reverse transcriptase domain-containing protein</fullName>
    </recommendedName>
</protein>
<dbReference type="InterPro" id="IPR043128">
    <property type="entry name" value="Rev_trsase/Diguanyl_cyclase"/>
</dbReference>
<accession>A0ABR0MB09</accession>
<dbReference type="Proteomes" id="UP001358586">
    <property type="component" value="Chromosome 13"/>
</dbReference>
<gene>
    <name evidence="3" type="ORF">PVK06_046575</name>
</gene>
<sequence>MSTRATQGRGRGRGQGSTQAGTSSSEHIPTRVARPPPTDENGPYDRAAEDDALSQAMLRVLERLEATERIMDDLDCSEEIVSGVPVLSPLGHSVRVDKLYRNVPLETQGKVFPGDLMELPFGEFDLILGMDWLVKHKVTLDCAAKRMVLRTTKYEEVMSEEEGLTVDKVRTVKEFQDVFPEELPGLPPNREVEFGIDLLPGMAPVSIAPYRMAPKELVELKAQIQELLDRGFIRPSVSPWGAPVLFVKKKDGTMRMCIDYRQLNKLTIKNKYPLPRIGNLFDQLRGASVFSKIDLRSGYHQLRVKEADIQKTTFRTRYGHYEFLVMPFGLTNAPAAFMDLMNRVFQPFLDQFIVIFIDDILVYSKTETKHDEHLRIVL</sequence>
<feature type="compositionally biased region" description="Low complexity" evidence="1">
    <location>
        <begin position="16"/>
        <end position="25"/>
    </location>
</feature>
<dbReference type="InterPro" id="IPR053134">
    <property type="entry name" value="RNA-dir_DNA_polymerase"/>
</dbReference>
<dbReference type="PROSITE" id="PS50878">
    <property type="entry name" value="RT_POL"/>
    <property type="match status" value="1"/>
</dbReference>
<dbReference type="PANTHER" id="PTHR24559">
    <property type="entry name" value="TRANSPOSON TY3-I GAG-POL POLYPROTEIN"/>
    <property type="match status" value="1"/>
</dbReference>
<dbReference type="SUPFAM" id="SSF56672">
    <property type="entry name" value="DNA/RNA polymerases"/>
    <property type="match status" value="1"/>
</dbReference>
<dbReference type="Gene3D" id="3.10.10.10">
    <property type="entry name" value="HIV Type 1 Reverse Transcriptase, subunit A, domain 1"/>
    <property type="match status" value="1"/>
</dbReference>
<dbReference type="InterPro" id="IPR021109">
    <property type="entry name" value="Peptidase_aspartic_dom_sf"/>
</dbReference>